<dbReference type="InterPro" id="IPR011234">
    <property type="entry name" value="Fumarylacetoacetase-like_C"/>
</dbReference>
<proteinExistence type="predicted"/>
<evidence type="ECO:0000256" key="1">
    <source>
        <dbReference type="ARBA" id="ARBA00023239"/>
    </source>
</evidence>
<dbReference type="PANTHER" id="PTHR30143">
    <property type="entry name" value="ACID HYDRATASE"/>
    <property type="match status" value="1"/>
</dbReference>
<gene>
    <name evidence="3" type="ORF">ABHD89_001979</name>
</gene>
<reference evidence="3 4" key="1">
    <citation type="submission" date="2024-05" db="EMBL/GenBank/DDBJ databases">
        <title>Genomic Encyclopedia of Type Strains, Phase IV (KMG-IV): sequencing the most valuable type-strain genomes for metagenomic binning, comparative biology and taxonomic classification.</title>
        <authorList>
            <person name="Goeker M."/>
        </authorList>
    </citation>
    <scope>NUCLEOTIDE SEQUENCE [LARGE SCALE GENOMIC DNA]</scope>
    <source>
        <strain evidence="3 4">DSM 25286</strain>
    </source>
</reference>
<dbReference type="Proteomes" id="UP001549019">
    <property type="component" value="Unassembled WGS sequence"/>
</dbReference>
<dbReference type="InterPro" id="IPR036663">
    <property type="entry name" value="Fumarylacetoacetase_C_sf"/>
</dbReference>
<organism evidence="3 4">
    <name type="scientific">Salinicoccus halitifaciens</name>
    <dbReference type="NCBI Taxonomy" id="1073415"/>
    <lineage>
        <taxon>Bacteria</taxon>
        <taxon>Bacillati</taxon>
        <taxon>Bacillota</taxon>
        <taxon>Bacilli</taxon>
        <taxon>Bacillales</taxon>
        <taxon>Staphylococcaceae</taxon>
        <taxon>Salinicoccus</taxon>
    </lineage>
</organism>
<dbReference type="EC" id="4.1.1.77" evidence="3"/>
<keyword evidence="1 3" id="KW-0456">Lyase</keyword>
<accession>A0ABV2EAZ0</accession>
<evidence type="ECO:0000259" key="2">
    <source>
        <dbReference type="Pfam" id="PF01557"/>
    </source>
</evidence>
<keyword evidence="4" id="KW-1185">Reference proteome</keyword>
<evidence type="ECO:0000313" key="3">
    <source>
        <dbReference type="EMBL" id="MET3111564.1"/>
    </source>
</evidence>
<comment type="caution">
    <text evidence="3">The sequence shown here is derived from an EMBL/GenBank/DDBJ whole genome shotgun (WGS) entry which is preliminary data.</text>
</comment>
<sequence>MGKTLSEPGCETYYRKDVSEMDESIIKELSQYVLTAEEEKEEIIKITEALRPELNIDEAYMVQEELIRKKMEKGQKVIGPKMGITSEAKMKQMNVDNPIYGYVFDYMVTEDGGAVSAGNFIHPKVEPEIAFILSEDLQGPGITVDDVLEATEFILPALEIIDSRYENFNFTLPDVIADNTSAAGAVYGTDLTKPEDVDLDTVEVTLVINGEVQDAGTGAAILGHPANSIARLANMLGEKGRKVSAGERILAGAVTQAIPIKPGDHVVAKYGGEMGEVSFKVTD</sequence>
<feature type="domain" description="Fumarylacetoacetase-like C-terminal" evidence="2">
    <location>
        <begin position="94"/>
        <end position="278"/>
    </location>
</feature>
<dbReference type="PANTHER" id="PTHR30143:SF0">
    <property type="entry name" value="2-KETO-4-PENTENOATE HYDRATASE"/>
    <property type="match status" value="1"/>
</dbReference>
<dbReference type="Pfam" id="PF01557">
    <property type="entry name" value="FAA_hydrolase"/>
    <property type="match status" value="1"/>
</dbReference>
<dbReference type="Gene3D" id="3.90.850.10">
    <property type="entry name" value="Fumarylacetoacetase-like, C-terminal domain"/>
    <property type="match status" value="1"/>
</dbReference>
<dbReference type="SUPFAM" id="SSF56529">
    <property type="entry name" value="FAH"/>
    <property type="match status" value="1"/>
</dbReference>
<evidence type="ECO:0000313" key="4">
    <source>
        <dbReference type="Proteomes" id="UP001549019"/>
    </source>
</evidence>
<dbReference type="InterPro" id="IPR050772">
    <property type="entry name" value="Hydratase-Decarb/MhpD_sf"/>
</dbReference>
<protein>
    <submittedName>
        <fullName evidence="3">2-oxo-3-hexenedioate decarboxylase</fullName>
        <ecNumber evidence="3">4.1.1.77</ecNumber>
    </submittedName>
</protein>
<dbReference type="GO" id="GO:0047437">
    <property type="term" value="F:4-oxalocrotonate decarboxylase activity"/>
    <property type="evidence" value="ECO:0007669"/>
    <property type="project" value="UniProtKB-EC"/>
</dbReference>
<name>A0ABV2EAZ0_9STAP</name>
<dbReference type="EMBL" id="JBDZDV010000005">
    <property type="protein sequence ID" value="MET3111564.1"/>
    <property type="molecule type" value="Genomic_DNA"/>
</dbReference>